<dbReference type="Proteomes" id="UP001156691">
    <property type="component" value="Unassembled WGS sequence"/>
</dbReference>
<dbReference type="InterPro" id="IPR047216">
    <property type="entry name" value="Endonuclease_DUF559_bact"/>
</dbReference>
<dbReference type="CDD" id="cd01038">
    <property type="entry name" value="Endonuclease_DUF559"/>
    <property type="match status" value="1"/>
</dbReference>
<reference evidence="4" key="1">
    <citation type="journal article" date="2019" name="Int. J. Syst. Evol. Microbiol.">
        <title>The Global Catalogue of Microorganisms (GCM) 10K type strain sequencing project: providing services to taxonomists for standard genome sequencing and annotation.</title>
        <authorList>
            <consortium name="The Broad Institute Genomics Platform"/>
            <consortium name="The Broad Institute Genome Sequencing Center for Infectious Disease"/>
            <person name="Wu L."/>
            <person name="Ma J."/>
        </authorList>
    </citation>
    <scope>NUCLEOTIDE SEQUENCE [LARGE SCALE GENOMIC DNA]</scope>
    <source>
        <strain evidence="4">NBRC 112416</strain>
    </source>
</reference>
<keyword evidence="4" id="KW-1185">Reference proteome</keyword>
<dbReference type="SUPFAM" id="SSF52980">
    <property type="entry name" value="Restriction endonuclease-like"/>
    <property type="match status" value="1"/>
</dbReference>
<accession>A0ABQ5W466</accession>
<dbReference type="PANTHER" id="PTHR38590:SF1">
    <property type="entry name" value="BLL0828 PROTEIN"/>
    <property type="match status" value="1"/>
</dbReference>
<evidence type="ECO:0000259" key="2">
    <source>
        <dbReference type="Pfam" id="PF04480"/>
    </source>
</evidence>
<dbReference type="Gene3D" id="3.40.960.10">
    <property type="entry name" value="VSR Endonuclease"/>
    <property type="match status" value="1"/>
</dbReference>
<organism evidence="3 4">
    <name type="scientific">Devosia nitrariae</name>
    <dbReference type="NCBI Taxonomy" id="2071872"/>
    <lineage>
        <taxon>Bacteria</taxon>
        <taxon>Pseudomonadati</taxon>
        <taxon>Pseudomonadota</taxon>
        <taxon>Alphaproteobacteria</taxon>
        <taxon>Hyphomicrobiales</taxon>
        <taxon>Devosiaceae</taxon>
        <taxon>Devosia</taxon>
    </lineage>
</organism>
<dbReference type="PANTHER" id="PTHR38590">
    <property type="entry name" value="BLL0828 PROTEIN"/>
    <property type="match status" value="1"/>
</dbReference>
<name>A0ABQ5W466_9HYPH</name>
<feature type="domain" description="DUF559" evidence="2">
    <location>
        <begin position="64"/>
        <end position="167"/>
    </location>
</feature>
<gene>
    <name evidence="3" type="ORF">GCM10010862_19260</name>
</gene>
<dbReference type="Pfam" id="PF04480">
    <property type="entry name" value="DUF559"/>
    <property type="match status" value="1"/>
</dbReference>
<dbReference type="EMBL" id="BSNS01000009">
    <property type="protein sequence ID" value="GLQ54667.1"/>
    <property type="molecule type" value="Genomic_DNA"/>
</dbReference>
<dbReference type="RefSeq" id="WP_284340120.1">
    <property type="nucleotide sequence ID" value="NZ_BSNS01000009.1"/>
</dbReference>
<proteinExistence type="predicted"/>
<evidence type="ECO:0000256" key="1">
    <source>
        <dbReference type="SAM" id="MobiDB-lite"/>
    </source>
</evidence>
<protein>
    <recommendedName>
        <fullName evidence="2">DUF559 domain-containing protein</fullName>
    </recommendedName>
</protein>
<feature type="region of interest" description="Disordered" evidence="1">
    <location>
        <begin position="1"/>
        <end position="62"/>
    </location>
</feature>
<comment type="caution">
    <text evidence="3">The sequence shown here is derived from an EMBL/GenBank/DDBJ whole genome shotgun (WGS) entry which is preliminary data.</text>
</comment>
<evidence type="ECO:0000313" key="4">
    <source>
        <dbReference type="Proteomes" id="UP001156691"/>
    </source>
</evidence>
<dbReference type="InterPro" id="IPR007569">
    <property type="entry name" value="DUF559"/>
</dbReference>
<evidence type="ECO:0000313" key="3">
    <source>
        <dbReference type="EMBL" id="GLQ54667.1"/>
    </source>
</evidence>
<sequence length="176" mass="19268">MLSARIGAGPLTLTLSPEGRGDAGGSASGPTETPGPAEPIASPLRGEADAKRRVRGRKAQPAQVSRARALRSVKTDAENRLWYHLRDRRLDGLKFVRQLPVAGYYYADFACREAMLIIEADGGQHSDSAYDLRRDAAIRAAGYSVLRFWNTDILQNTAFVLEQIRQANQSQPASDE</sequence>
<dbReference type="InterPro" id="IPR011335">
    <property type="entry name" value="Restrct_endonuc-II-like"/>
</dbReference>